<proteinExistence type="predicted"/>
<evidence type="ECO:0000256" key="2">
    <source>
        <dbReference type="ARBA" id="ARBA00022679"/>
    </source>
</evidence>
<dbReference type="AlphaFoldDB" id="A0A8E2I512"/>
<evidence type="ECO:0000313" key="4">
    <source>
        <dbReference type="EMBL" id="OOP66812.1"/>
    </source>
</evidence>
<dbReference type="EMBL" id="MTLA01000263">
    <property type="protein sequence ID" value="OOP66812.1"/>
    <property type="molecule type" value="Genomic_DNA"/>
</dbReference>
<sequence length="272" mass="31981">MNQYGKELFKGAAQYYSKYRPMYPPSLIRYLIRKFSLNGEQQLLDLGCGTGQLTLRFSDWCRKIVGIDLEREMLEEAKRLQNEMRVNNIHWYEGNLEKYKSEFNEKFNLVIIAKAFHWMDRVSVLDELYELVTDNGGVAIIDHYESNKKPTRWQEQFNQVIEKWYGKERRAGKTIYSHPSISHEERLANSKFKLEIEDLPPFEITWTIDAILGNHYSTSFGLKRFLKDHVEGFENEVKETLLAINKEGVFKESLNISIKLGIKNEGLSRPLQ</sequence>
<protein>
    <submittedName>
        <fullName evidence="4">SAM-dependent methyltransferase</fullName>
    </submittedName>
</protein>
<keyword evidence="5" id="KW-1185">Reference proteome</keyword>
<dbReference type="InterPro" id="IPR025714">
    <property type="entry name" value="Methyltranfer_dom"/>
</dbReference>
<dbReference type="PANTHER" id="PTHR44942:SF4">
    <property type="entry name" value="METHYLTRANSFERASE TYPE 11 DOMAIN-CONTAINING PROTEIN"/>
    <property type="match status" value="1"/>
</dbReference>
<dbReference type="Proteomes" id="UP000189761">
    <property type="component" value="Unassembled WGS sequence"/>
</dbReference>
<accession>A0A8E2I512</accession>
<reference evidence="4 5" key="1">
    <citation type="submission" date="2017-01" db="EMBL/GenBank/DDBJ databases">
        <title>Draft genome sequence of Bacillus oleronius.</title>
        <authorList>
            <person name="Allam M."/>
        </authorList>
    </citation>
    <scope>NUCLEOTIDE SEQUENCE [LARGE SCALE GENOMIC DNA]</scope>
    <source>
        <strain evidence="4 5">DSM 9356</strain>
    </source>
</reference>
<organism evidence="4 5">
    <name type="scientific">Heyndrickxia oleronia</name>
    <dbReference type="NCBI Taxonomy" id="38875"/>
    <lineage>
        <taxon>Bacteria</taxon>
        <taxon>Bacillati</taxon>
        <taxon>Bacillota</taxon>
        <taxon>Bacilli</taxon>
        <taxon>Bacillales</taxon>
        <taxon>Bacillaceae</taxon>
        <taxon>Heyndrickxia</taxon>
    </lineage>
</organism>
<dbReference type="GO" id="GO:0008168">
    <property type="term" value="F:methyltransferase activity"/>
    <property type="evidence" value="ECO:0007669"/>
    <property type="project" value="UniProtKB-KW"/>
</dbReference>
<evidence type="ECO:0000313" key="5">
    <source>
        <dbReference type="Proteomes" id="UP000189761"/>
    </source>
</evidence>
<gene>
    <name evidence="4" type="ORF">BWZ43_19010</name>
</gene>
<evidence type="ECO:0000259" key="3">
    <source>
        <dbReference type="Pfam" id="PF13847"/>
    </source>
</evidence>
<dbReference type="GO" id="GO:0032259">
    <property type="term" value="P:methylation"/>
    <property type="evidence" value="ECO:0007669"/>
    <property type="project" value="UniProtKB-KW"/>
</dbReference>
<dbReference type="InterPro" id="IPR029063">
    <property type="entry name" value="SAM-dependent_MTases_sf"/>
</dbReference>
<dbReference type="Gene3D" id="3.40.50.150">
    <property type="entry name" value="Vaccinia Virus protein VP39"/>
    <property type="match status" value="1"/>
</dbReference>
<name>A0A8E2I512_9BACI</name>
<keyword evidence="2 4" id="KW-0808">Transferase</keyword>
<comment type="caution">
    <text evidence="4">The sequence shown here is derived from an EMBL/GenBank/DDBJ whole genome shotgun (WGS) entry which is preliminary data.</text>
</comment>
<dbReference type="CDD" id="cd02440">
    <property type="entry name" value="AdoMet_MTases"/>
    <property type="match status" value="1"/>
</dbReference>
<dbReference type="SUPFAM" id="SSF53335">
    <property type="entry name" value="S-adenosyl-L-methionine-dependent methyltransferases"/>
    <property type="match status" value="1"/>
</dbReference>
<dbReference type="Pfam" id="PF13847">
    <property type="entry name" value="Methyltransf_31"/>
    <property type="match status" value="1"/>
</dbReference>
<keyword evidence="1 4" id="KW-0489">Methyltransferase</keyword>
<dbReference type="RefSeq" id="WP_078110955.1">
    <property type="nucleotide sequence ID" value="NZ_CP065424.1"/>
</dbReference>
<evidence type="ECO:0000256" key="1">
    <source>
        <dbReference type="ARBA" id="ARBA00022603"/>
    </source>
</evidence>
<feature type="domain" description="Methyltransferase" evidence="3">
    <location>
        <begin position="41"/>
        <end position="167"/>
    </location>
</feature>
<dbReference type="InterPro" id="IPR051052">
    <property type="entry name" value="Diverse_substrate_MTase"/>
</dbReference>
<dbReference type="PANTHER" id="PTHR44942">
    <property type="entry name" value="METHYLTRANSF_11 DOMAIN-CONTAINING PROTEIN"/>
    <property type="match status" value="1"/>
</dbReference>